<dbReference type="Proteomes" id="UP000177625">
    <property type="component" value="Unassembled WGS sequence"/>
</dbReference>
<sequence>MAKPLGGVFTPQSSPLASSIPLEVLLQINRSLTTPEFGNLRLTCKLIENQLLNAFTQEFFRKRQFMFTEFSLQTLLDISRSRFSSTLKYVIFGLDQPSMTAPRALHGPTIVNSPSNLEKENYLMLQYLNHAAFLGTGQDVEMLAQAFSSLPQLETVGLRDFNSRSRYRDAPNIVWNSYGYTTYYEQTGIRTQIAYGHSNLNDLGASDQGSFIYRVFQNILRAVGKSTLSLKNIEVILRSSFLGDRAFNCPKFLEPTIHPVLSNLRTLFLDLDDNPVLMHVEAKGIVKPCPSYFLMKFLSNVVMLEHLRLNIRPSQDESILSWLSRSPPDASNAAAIGGQYKEPLPVTLKYLRRIDLGMAAVDPALILAIIRKHQASLREISLHRISLLHKADVPADERINLWAKLFENMSNLDLKLNAINMSLNSQQQPGGQHWRRVKFKDMSSGKDHTKRWAGNDTQSGLRDFRELVTIPDLDHDTDVESDEGFDVDDVDDSMDDLDHEDDDDNDDDDEDMDDDE</sequence>
<evidence type="ECO:0000313" key="2">
    <source>
        <dbReference type="EMBL" id="CZT46506.1"/>
    </source>
</evidence>
<feature type="region of interest" description="Disordered" evidence="1">
    <location>
        <begin position="472"/>
        <end position="516"/>
    </location>
</feature>
<reference evidence="3" key="1">
    <citation type="submission" date="2016-03" db="EMBL/GenBank/DDBJ databases">
        <authorList>
            <person name="Guldener U."/>
        </authorList>
    </citation>
    <scope>NUCLEOTIDE SEQUENCE [LARGE SCALE GENOMIC DNA]</scope>
</reference>
<organism evidence="2 3">
    <name type="scientific">Rhynchosporium secalis</name>
    <name type="common">Barley scald fungus</name>
    <dbReference type="NCBI Taxonomy" id="38038"/>
    <lineage>
        <taxon>Eukaryota</taxon>
        <taxon>Fungi</taxon>
        <taxon>Dikarya</taxon>
        <taxon>Ascomycota</taxon>
        <taxon>Pezizomycotina</taxon>
        <taxon>Leotiomycetes</taxon>
        <taxon>Helotiales</taxon>
        <taxon>Ploettnerulaceae</taxon>
        <taxon>Rhynchosporium</taxon>
    </lineage>
</organism>
<accession>A0A1E1MBL5</accession>
<proteinExistence type="predicted"/>
<evidence type="ECO:0000313" key="3">
    <source>
        <dbReference type="Proteomes" id="UP000177625"/>
    </source>
</evidence>
<dbReference type="AlphaFoldDB" id="A0A1E1MBL5"/>
<dbReference type="EMBL" id="FJVC01000247">
    <property type="protein sequence ID" value="CZT46506.1"/>
    <property type="molecule type" value="Genomic_DNA"/>
</dbReference>
<protein>
    <recommendedName>
        <fullName evidence="4">F-box domain-containing protein</fullName>
    </recommendedName>
</protein>
<feature type="compositionally biased region" description="Acidic residues" evidence="1">
    <location>
        <begin position="479"/>
        <end position="516"/>
    </location>
</feature>
<gene>
    <name evidence="2" type="ORF">RSE6_06941</name>
</gene>
<name>A0A1E1MBL5_RHYSE</name>
<keyword evidence="3" id="KW-1185">Reference proteome</keyword>
<evidence type="ECO:0000256" key="1">
    <source>
        <dbReference type="SAM" id="MobiDB-lite"/>
    </source>
</evidence>
<evidence type="ECO:0008006" key="4">
    <source>
        <dbReference type="Google" id="ProtNLM"/>
    </source>
</evidence>